<keyword evidence="1" id="KW-0472">Membrane</keyword>
<name>A0ABV5VU58_9BACL</name>
<evidence type="ECO:0000313" key="3">
    <source>
        <dbReference type="Proteomes" id="UP001589619"/>
    </source>
</evidence>
<keyword evidence="1" id="KW-1133">Transmembrane helix</keyword>
<dbReference type="EMBL" id="JBHMAG010000007">
    <property type="protein sequence ID" value="MFB9751834.1"/>
    <property type="molecule type" value="Genomic_DNA"/>
</dbReference>
<feature type="transmembrane region" description="Helical" evidence="1">
    <location>
        <begin position="48"/>
        <end position="69"/>
    </location>
</feature>
<organism evidence="2 3">
    <name type="scientific">Paenibacillus hodogayensis</name>
    <dbReference type="NCBI Taxonomy" id="279208"/>
    <lineage>
        <taxon>Bacteria</taxon>
        <taxon>Bacillati</taxon>
        <taxon>Bacillota</taxon>
        <taxon>Bacilli</taxon>
        <taxon>Bacillales</taxon>
        <taxon>Paenibacillaceae</taxon>
        <taxon>Paenibacillus</taxon>
    </lineage>
</organism>
<evidence type="ECO:0000256" key="1">
    <source>
        <dbReference type="SAM" id="Phobius"/>
    </source>
</evidence>
<reference evidence="2 3" key="1">
    <citation type="submission" date="2024-09" db="EMBL/GenBank/DDBJ databases">
        <authorList>
            <person name="Sun Q."/>
            <person name="Mori K."/>
        </authorList>
    </citation>
    <scope>NUCLEOTIDE SEQUENCE [LARGE SCALE GENOMIC DNA]</scope>
    <source>
        <strain evidence="2 3">JCM 12520</strain>
    </source>
</reference>
<dbReference type="RefSeq" id="WP_344912746.1">
    <property type="nucleotide sequence ID" value="NZ_BAAAYO010000010.1"/>
</dbReference>
<comment type="caution">
    <text evidence="2">The sequence shown here is derived from an EMBL/GenBank/DDBJ whole genome shotgun (WGS) entry which is preliminary data.</text>
</comment>
<dbReference type="Proteomes" id="UP001589619">
    <property type="component" value="Unassembled WGS sequence"/>
</dbReference>
<gene>
    <name evidence="2" type="ORF">ACFFNY_09645</name>
</gene>
<evidence type="ECO:0000313" key="2">
    <source>
        <dbReference type="EMBL" id="MFB9751834.1"/>
    </source>
</evidence>
<keyword evidence="3" id="KW-1185">Reference proteome</keyword>
<accession>A0ABV5VU58</accession>
<protein>
    <submittedName>
        <fullName evidence="2">Uncharacterized protein</fullName>
    </submittedName>
</protein>
<proteinExistence type="predicted"/>
<sequence length="240" mass="27562">MPEIKPHWYNDLKNGPLVSASKATQQIINDIEMRVNITSTRRSIKMKFIWIPVAFCLVFVLIKVIGLGIEGNLWTAVTGRVSTTYSPADDEKVFNDAGNLITMDKKWLMPRYTFDAYLAFSKNKADEMLIGMEPLDIFRIYGYASEKGDYETLYALFIQGYGTPSREEFFSGVAKDPGMQERSKKQWETWKKSYRLQEEVNGTQVTIRMVSPDPSKMNGSNFRVIKNEKGIWKVAWPAIQ</sequence>
<keyword evidence="1" id="KW-0812">Transmembrane</keyword>